<organism evidence="1 2">
    <name type="scientific">Mycena citricolor</name>
    <dbReference type="NCBI Taxonomy" id="2018698"/>
    <lineage>
        <taxon>Eukaryota</taxon>
        <taxon>Fungi</taxon>
        <taxon>Dikarya</taxon>
        <taxon>Basidiomycota</taxon>
        <taxon>Agaricomycotina</taxon>
        <taxon>Agaricomycetes</taxon>
        <taxon>Agaricomycetidae</taxon>
        <taxon>Agaricales</taxon>
        <taxon>Marasmiineae</taxon>
        <taxon>Mycenaceae</taxon>
        <taxon>Mycena</taxon>
    </lineage>
</organism>
<gene>
    <name evidence="1" type="ORF">MYCIT1_LOCUS24070</name>
</gene>
<evidence type="ECO:0000313" key="1">
    <source>
        <dbReference type="EMBL" id="CAK5275961.1"/>
    </source>
</evidence>
<proteinExistence type="predicted"/>
<protein>
    <submittedName>
        <fullName evidence="1">Uncharacterized protein</fullName>
    </submittedName>
</protein>
<dbReference type="Proteomes" id="UP001295794">
    <property type="component" value="Unassembled WGS sequence"/>
</dbReference>
<sequence>MRAQLEELFPSITHTFHGLDRIMLFSRRLDDAFAAAAPDARWSSGIDELLMIGRPLCGTYKGLWFRDTRRFPVRRLTRSFRASVCRLEIVPLQ</sequence>
<comment type="caution">
    <text evidence="1">The sequence shown here is derived from an EMBL/GenBank/DDBJ whole genome shotgun (WGS) entry which is preliminary data.</text>
</comment>
<reference evidence="1" key="1">
    <citation type="submission" date="2023-11" db="EMBL/GenBank/DDBJ databases">
        <authorList>
            <person name="De Vega J J."/>
            <person name="De Vega J J."/>
        </authorList>
    </citation>
    <scope>NUCLEOTIDE SEQUENCE</scope>
</reference>
<name>A0AAD2HHG7_9AGAR</name>
<dbReference type="EMBL" id="CAVNYO010000405">
    <property type="protein sequence ID" value="CAK5275961.1"/>
    <property type="molecule type" value="Genomic_DNA"/>
</dbReference>
<feature type="non-terminal residue" evidence="1">
    <location>
        <position position="93"/>
    </location>
</feature>
<keyword evidence="2" id="KW-1185">Reference proteome</keyword>
<evidence type="ECO:0000313" key="2">
    <source>
        <dbReference type="Proteomes" id="UP001295794"/>
    </source>
</evidence>
<dbReference type="AlphaFoldDB" id="A0AAD2HHG7"/>
<accession>A0AAD2HHG7</accession>